<protein>
    <submittedName>
        <fullName evidence="1">Uncharacterized protein</fullName>
    </submittedName>
</protein>
<proteinExistence type="predicted"/>
<evidence type="ECO:0000313" key="2">
    <source>
        <dbReference type="Proteomes" id="UP000030665"/>
    </source>
</evidence>
<sequence length="101" mass="11268">MDSSSAICEFTYDNMFEHIEKMIRLELLINNPSEEAKSLVKLMSKLVRSELVMDIVKTASNPVSAANLLQIGCGDMSECYDENVIDKLVNFFNGSDEAAQL</sequence>
<keyword evidence="2" id="KW-1185">Reference proteome</keyword>
<dbReference type="AlphaFoldDB" id="A0A077Z5H4"/>
<dbReference type="Proteomes" id="UP000030665">
    <property type="component" value="Unassembled WGS sequence"/>
</dbReference>
<reference evidence="1" key="2">
    <citation type="submission" date="2014-03" db="EMBL/GenBank/DDBJ databases">
        <title>The whipworm genome and dual-species transcriptomics of an intimate host-pathogen interaction.</title>
        <authorList>
            <person name="Foth B.J."/>
            <person name="Tsai I.J."/>
            <person name="Reid A.J."/>
            <person name="Bancroft A.J."/>
            <person name="Nichol S."/>
            <person name="Tracey A."/>
            <person name="Holroyd N."/>
            <person name="Cotton J.A."/>
            <person name="Stanley E.J."/>
            <person name="Zarowiecki M."/>
            <person name="Liu J.Z."/>
            <person name="Huckvale T."/>
            <person name="Cooper P.J."/>
            <person name="Grencis R.K."/>
            <person name="Berriman M."/>
        </authorList>
    </citation>
    <scope>NUCLEOTIDE SEQUENCE [LARGE SCALE GENOMIC DNA]</scope>
</reference>
<name>A0A077Z5H4_TRITR</name>
<accession>A0A077Z5H4</accession>
<reference evidence="1" key="1">
    <citation type="submission" date="2014-01" db="EMBL/GenBank/DDBJ databases">
        <authorList>
            <person name="Aslett M."/>
        </authorList>
    </citation>
    <scope>NUCLEOTIDE SEQUENCE</scope>
</reference>
<evidence type="ECO:0000313" key="1">
    <source>
        <dbReference type="EMBL" id="CDW55687.1"/>
    </source>
</evidence>
<dbReference type="EMBL" id="HG805971">
    <property type="protein sequence ID" value="CDW55687.1"/>
    <property type="molecule type" value="Genomic_DNA"/>
</dbReference>
<organism evidence="1 2">
    <name type="scientific">Trichuris trichiura</name>
    <name type="common">Whipworm</name>
    <name type="synonym">Trichocephalus trichiurus</name>
    <dbReference type="NCBI Taxonomy" id="36087"/>
    <lineage>
        <taxon>Eukaryota</taxon>
        <taxon>Metazoa</taxon>
        <taxon>Ecdysozoa</taxon>
        <taxon>Nematoda</taxon>
        <taxon>Enoplea</taxon>
        <taxon>Dorylaimia</taxon>
        <taxon>Trichinellida</taxon>
        <taxon>Trichuridae</taxon>
        <taxon>Trichuris</taxon>
    </lineage>
</organism>
<gene>
    <name evidence="1" type="ORF">TTRE_0000396001</name>
</gene>